<feature type="domain" description="FAD/NAD(P)-binding" evidence="7">
    <location>
        <begin position="49"/>
        <end position="417"/>
    </location>
</feature>
<evidence type="ECO:0000313" key="9">
    <source>
        <dbReference type="EMBL" id="KJX94568.1"/>
    </source>
</evidence>
<dbReference type="PRINTS" id="PR00368">
    <property type="entry name" value="FADPNR"/>
</dbReference>
<dbReference type="STRING" id="1047168.A0A0F4GB08"/>
<comment type="similarity">
    <text evidence="1">Belongs to the NADH dehydrogenase family.</text>
</comment>
<dbReference type="PANTHER" id="PTHR43706">
    <property type="entry name" value="NADH DEHYDROGENASE"/>
    <property type="match status" value="1"/>
</dbReference>
<dbReference type="InterPro" id="IPR045024">
    <property type="entry name" value="NDH-2"/>
</dbReference>
<feature type="region of interest" description="Disordered" evidence="6">
    <location>
        <begin position="142"/>
        <end position="163"/>
    </location>
</feature>
<keyword evidence="5" id="KW-0520">NAD</keyword>
<keyword evidence="4" id="KW-0560">Oxidoreductase</keyword>
<evidence type="ECO:0000259" key="8">
    <source>
        <dbReference type="Pfam" id="PF22366"/>
    </source>
</evidence>
<sequence>MLSSRRALGRHAPSLISVRPVTTRSQFTVDRKRDFSIAELDAEQKGRERVVVLGSGWGGYTFSRELSPKTHQIVIVSPRPYFVFTPLLAGTSVGTLEFRTVLEPVRSFRGRGVGAEYFQGWADDVDFNQKVLTVEEAVEDPSQGRVLSNKSEDSKSEKQVQQKKGETFDLPYDKLVVAVGCYTQTFNTEGVKEYAYFLKDVAHARRIRNRLLSCFEIAALPTTSPELRDQILNFAVVGGGPTGIEWSAELHDLIHEDMSRLYPELVKHVKITVYDVAPKVLGMFDEKLSKYAMKTFQRNGISIKTNHHVEELRPGTVANPGSTDAFTCYTLKLKEEGEVGVGMCVWSTGLMMNPFVESALKDRIKQDERSHAVLTNANLQIKAPDDTPIPDVYAIGDCAVLEGAAYPATAQVASQKAGWLAKRFNKGDFERQKGFQYKDLGVMAYIGNRDAILQTGGGKISGFLAWCIWRGVYLTKSMSWRNRILIPIYWSINFVFGRDISRF</sequence>
<evidence type="ECO:0000256" key="6">
    <source>
        <dbReference type="SAM" id="MobiDB-lite"/>
    </source>
</evidence>
<dbReference type="Pfam" id="PF07992">
    <property type="entry name" value="Pyr_redox_2"/>
    <property type="match status" value="1"/>
</dbReference>
<feature type="compositionally biased region" description="Basic and acidic residues" evidence="6">
    <location>
        <begin position="150"/>
        <end position="163"/>
    </location>
</feature>
<dbReference type="InterPro" id="IPR036188">
    <property type="entry name" value="FAD/NAD-bd_sf"/>
</dbReference>
<evidence type="ECO:0000256" key="3">
    <source>
        <dbReference type="ARBA" id="ARBA00022827"/>
    </source>
</evidence>
<name>A0A0F4GB08_9PEZI</name>
<evidence type="ECO:0000256" key="1">
    <source>
        <dbReference type="ARBA" id="ARBA00005272"/>
    </source>
</evidence>
<keyword evidence="3" id="KW-0274">FAD</keyword>
<dbReference type="EMBL" id="LAFY01004134">
    <property type="protein sequence ID" value="KJX94568.1"/>
    <property type="molecule type" value="Genomic_DNA"/>
</dbReference>
<evidence type="ECO:0000259" key="7">
    <source>
        <dbReference type="Pfam" id="PF07992"/>
    </source>
</evidence>
<evidence type="ECO:0000256" key="2">
    <source>
        <dbReference type="ARBA" id="ARBA00022630"/>
    </source>
</evidence>
<accession>A0A0F4GB08</accession>
<dbReference type="SUPFAM" id="SSF51905">
    <property type="entry name" value="FAD/NAD(P)-binding domain"/>
    <property type="match status" value="2"/>
</dbReference>
<protein>
    <submittedName>
        <fullName evidence="9">Pyridine nucleotide-disulfide oxidoreductase like protein</fullName>
    </submittedName>
</protein>
<keyword evidence="10" id="KW-1185">Reference proteome</keyword>
<dbReference type="AlphaFoldDB" id="A0A0F4GB08"/>
<dbReference type="PRINTS" id="PR00411">
    <property type="entry name" value="PNDRDTASEI"/>
</dbReference>
<reference evidence="9 10" key="1">
    <citation type="submission" date="2015-03" db="EMBL/GenBank/DDBJ databases">
        <title>RNA-seq based gene annotation and comparative genomics of four Zymoseptoria species reveal species-specific pathogenicity related genes and transposable element activity.</title>
        <authorList>
            <person name="Grandaubert J."/>
            <person name="Bhattacharyya A."/>
            <person name="Stukenbrock E.H."/>
        </authorList>
    </citation>
    <scope>NUCLEOTIDE SEQUENCE [LARGE SCALE GENOMIC DNA]</scope>
    <source>
        <strain evidence="9 10">Zb18110</strain>
    </source>
</reference>
<evidence type="ECO:0000256" key="4">
    <source>
        <dbReference type="ARBA" id="ARBA00023002"/>
    </source>
</evidence>
<evidence type="ECO:0000256" key="5">
    <source>
        <dbReference type="ARBA" id="ARBA00023027"/>
    </source>
</evidence>
<gene>
    <name evidence="9" type="ORF">TI39_contig4175g00001</name>
</gene>
<feature type="domain" description="External alternative NADH-ubiquinone oxidoreductase-like C-terminal" evidence="8">
    <location>
        <begin position="441"/>
        <end position="499"/>
    </location>
</feature>
<dbReference type="Pfam" id="PF22366">
    <property type="entry name" value="NDH2_C"/>
    <property type="match status" value="1"/>
</dbReference>
<dbReference type="Gene3D" id="3.50.50.100">
    <property type="match status" value="1"/>
</dbReference>
<dbReference type="InterPro" id="IPR023753">
    <property type="entry name" value="FAD/NAD-binding_dom"/>
</dbReference>
<proteinExistence type="inferred from homology"/>
<dbReference type="GO" id="GO:0005739">
    <property type="term" value="C:mitochondrion"/>
    <property type="evidence" value="ECO:0007669"/>
    <property type="project" value="UniProtKB-ARBA"/>
</dbReference>
<dbReference type="PANTHER" id="PTHR43706:SF17">
    <property type="entry name" value="NADH DEHYDROGENASE (EUROFUNG)"/>
    <property type="match status" value="1"/>
</dbReference>
<keyword evidence="2" id="KW-0285">Flavoprotein</keyword>
<dbReference type="InterPro" id="IPR054585">
    <property type="entry name" value="NDH2-like_C"/>
</dbReference>
<organism evidence="9 10">
    <name type="scientific">Zymoseptoria brevis</name>
    <dbReference type="NCBI Taxonomy" id="1047168"/>
    <lineage>
        <taxon>Eukaryota</taxon>
        <taxon>Fungi</taxon>
        <taxon>Dikarya</taxon>
        <taxon>Ascomycota</taxon>
        <taxon>Pezizomycotina</taxon>
        <taxon>Dothideomycetes</taxon>
        <taxon>Dothideomycetidae</taxon>
        <taxon>Mycosphaerellales</taxon>
        <taxon>Mycosphaerellaceae</taxon>
        <taxon>Zymoseptoria</taxon>
    </lineage>
</organism>
<dbReference type="OrthoDB" id="9992747at2759"/>
<dbReference type="Proteomes" id="UP000033647">
    <property type="component" value="Unassembled WGS sequence"/>
</dbReference>
<dbReference type="GO" id="GO:0003954">
    <property type="term" value="F:NADH dehydrogenase activity"/>
    <property type="evidence" value="ECO:0007669"/>
    <property type="project" value="InterPro"/>
</dbReference>
<comment type="caution">
    <text evidence="9">The sequence shown here is derived from an EMBL/GenBank/DDBJ whole genome shotgun (WGS) entry which is preliminary data.</text>
</comment>
<evidence type="ECO:0000313" key="10">
    <source>
        <dbReference type="Proteomes" id="UP000033647"/>
    </source>
</evidence>